<protein>
    <submittedName>
        <fullName evidence="1">Uncharacterized protein</fullName>
    </submittedName>
</protein>
<dbReference type="EMBL" id="WKFB01000780">
    <property type="protein sequence ID" value="KAF6718039.1"/>
    <property type="molecule type" value="Genomic_DNA"/>
</dbReference>
<evidence type="ECO:0000313" key="1">
    <source>
        <dbReference type="EMBL" id="KAF6718039.1"/>
    </source>
</evidence>
<name>A0A834BVA7_ORYME</name>
<comment type="caution">
    <text evidence="1">The sequence shown here is derived from an EMBL/GenBank/DDBJ whole genome shotgun (WGS) entry which is preliminary data.</text>
</comment>
<dbReference type="AlphaFoldDB" id="A0A834BVA7"/>
<gene>
    <name evidence="1" type="ORF">FQA47_010676</name>
</gene>
<accession>A0A834BVA7</accession>
<dbReference type="Proteomes" id="UP000646548">
    <property type="component" value="Unassembled WGS sequence"/>
</dbReference>
<reference evidence="1" key="1">
    <citation type="journal article" name="BMC Genomics">
        <title>Long-read sequencing and de novo genome assembly of marine medaka (Oryzias melastigma).</title>
        <authorList>
            <person name="Liang P."/>
            <person name="Saqib H.S.A."/>
            <person name="Ni X."/>
            <person name="Shen Y."/>
        </authorList>
    </citation>
    <scope>NUCLEOTIDE SEQUENCE</scope>
    <source>
        <strain evidence="1">Bigg-433</strain>
    </source>
</reference>
<organism evidence="1 2">
    <name type="scientific">Oryzias melastigma</name>
    <name type="common">Marine medaka</name>
    <dbReference type="NCBI Taxonomy" id="30732"/>
    <lineage>
        <taxon>Eukaryota</taxon>
        <taxon>Metazoa</taxon>
        <taxon>Chordata</taxon>
        <taxon>Craniata</taxon>
        <taxon>Vertebrata</taxon>
        <taxon>Euteleostomi</taxon>
        <taxon>Actinopterygii</taxon>
        <taxon>Neopterygii</taxon>
        <taxon>Teleostei</taxon>
        <taxon>Neoteleostei</taxon>
        <taxon>Acanthomorphata</taxon>
        <taxon>Ovalentaria</taxon>
        <taxon>Atherinomorphae</taxon>
        <taxon>Beloniformes</taxon>
        <taxon>Adrianichthyidae</taxon>
        <taxon>Oryziinae</taxon>
        <taxon>Oryzias</taxon>
    </lineage>
</organism>
<proteinExistence type="predicted"/>
<sequence>MIIFYYFSSFYVNGTSKIHQVAQCEDKCLAQKYLNLLLEKKFLSDLDKLIQRGLKVSSPYSPWSRAQTDGSDRIQSPVNPEFLEWERDSEASVQKEWREWQCVGLQLPTARLHILVYSLENNRGIASGWTFFLLS</sequence>
<evidence type="ECO:0000313" key="2">
    <source>
        <dbReference type="Proteomes" id="UP000646548"/>
    </source>
</evidence>